<dbReference type="SUPFAM" id="SSF47473">
    <property type="entry name" value="EF-hand"/>
    <property type="match status" value="2"/>
</dbReference>
<comment type="similarity">
    <text evidence="4">Belongs to the PAN1 family.</text>
</comment>
<evidence type="ECO:0008006" key="17">
    <source>
        <dbReference type="Google" id="ProtNLM"/>
    </source>
</evidence>
<protein>
    <recommendedName>
        <fullName evidence="17">Actin cytoskeleton-regulatory complex protein PAN1</fullName>
    </recommendedName>
</protein>
<sequence>MAGPAAGISLSFLTQADQARYETLFIQASTDNVTLSASAAKSVLTRSNLGDDALASIWDLSNVTNNPYLTFPEFALAMYLTSMKMTGRAIPTALPDNIRNEILSLSHTSHSTSTIDSQPTGMLAGHQQAQTTGYQSSLGSSSQPQHSASNSMLNNLSGGASPLYMQQQQTPSMTGMAPTMGGTQSYQQQVPMPTGMFGHNMAFANQMMPNADYSRNQQHHYERLAGKVKIPWAVTTEEKKQYSKIFKAWDSDKQGYLTGAKAKEIFNQSGLPQNILMQIWNLSDPNNQGKLNVDEFSVAMHLIYRKLNGYNLPTTLPPELIPPSTRELKDTVDTLKDTILKNIAQKKSVTSFKSSPTSLSVPSSPFNNQRSRSVSPGPRHNGKKKTSPDEDNKDVGYVSSARRMGPDRTRWNSQDSSNTSSPKVSSYEYRGRATRIADLRKQINDCKASLRKLEDEHQQKTPTTFDELPYLEQQDINELKAKVKELQLEINRSGASGKKTSWESYIDKTADLSSLADQEKALTSEIRYMIDDTLHRLLKQVDETEDDLMAKKVEKAKMDQAKAQGEPLVGVIQGTGPGGEVTDADRIRAKAKALIAAKMGKLTGQATGGTKDTADEALRQADEERKEFQLYSNSIRDAIRGLEEDVKEIGMETSLIGLDIRKHEQDQKIIDERNRFEYGYKVAPDLKNFVDLLAFETAAALAPDVDPTFESRFPEFDS</sequence>
<name>A0A163KU74_ABSGL</name>
<keyword evidence="10" id="KW-0206">Cytoskeleton</keyword>
<evidence type="ECO:0000256" key="8">
    <source>
        <dbReference type="ARBA" id="ARBA00023054"/>
    </source>
</evidence>
<feature type="domain" description="EF-hand" evidence="14">
    <location>
        <begin position="271"/>
        <end position="306"/>
    </location>
</feature>
<feature type="compositionally biased region" description="Low complexity" evidence="12">
    <location>
        <begin position="351"/>
        <end position="366"/>
    </location>
</feature>
<evidence type="ECO:0000256" key="4">
    <source>
        <dbReference type="ARBA" id="ARBA00009351"/>
    </source>
</evidence>
<feature type="coiled-coil region" evidence="11">
    <location>
        <begin position="436"/>
        <end position="496"/>
    </location>
</feature>
<comment type="subcellular location">
    <subcellularLocation>
        <location evidence="3">Cell membrane</location>
        <topology evidence="3">Peripheral membrane protein</topology>
        <orientation evidence="3">Cytoplasmic side</orientation>
    </subcellularLocation>
    <subcellularLocation>
        <location evidence="2">Cytoplasm</location>
        <location evidence="2">Cytoskeleton</location>
        <location evidence="2">Actin patch</location>
    </subcellularLocation>
    <subcellularLocation>
        <location evidence="1">Endosome membrane</location>
        <topology evidence="1">Peripheral membrane protein</topology>
        <orientation evidence="1">Cytoplasmic side</orientation>
    </subcellularLocation>
</comment>
<dbReference type="GO" id="GO:0016197">
    <property type="term" value="P:endosomal transport"/>
    <property type="evidence" value="ECO:0007669"/>
    <property type="project" value="TreeGrafter"/>
</dbReference>
<keyword evidence="6" id="KW-0254">Endocytosis</keyword>
<dbReference type="PROSITE" id="PS50222">
    <property type="entry name" value="EF_HAND_2"/>
    <property type="match status" value="1"/>
</dbReference>
<evidence type="ECO:0000256" key="6">
    <source>
        <dbReference type="ARBA" id="ARBA00022583"/>
    </source>
</evidence>
<dbReference type="CDD" id="cd00052">
    <property type="entry name" value="EH"/>
    <property type="match status" value="2"/>
</dbReference>
<dbReference type="InterPro" id="IPR002048">
    <property type="entry name" value="EF_hand_dom"/>
</dbReference>
<evidence type="ECO:0000256" key="5">
    <source>
        <dbReference type="ARBA" id="ARBA00022490"/>
    </source>
</evidence>
<dbReference type="PANTHER" id="PTHR11216:SF173">
    <property type="entry name" value="ACTIN CYTOSKELETON-REGULATORY COMPLEX PROTEIN PAN1"/>
    <property type="match status" value="1"/>
</dbReference>
<dbReference type="PROSITE" id="PS50031">
    <property type="entry name" value="EH"/>
    <property type="match status" value="2"/>
</dbReference>
<accession>A0A163KU74</accession>
<feature type="domain" description="EH" evidence="13">
    <location>
        <begin position="17"/>
        <end position="98"/>
    </location>
</feature>
<dbReference type="InterPro" id="IPR011992">
    <property type="entry name" value="EF-hand-dom_pair"/>
</dbReference>
<dbReference type="PANTHER" id="PTHR11216">
    <property type="entry name" value="EH DOMAIN"/>
    <property type="match status" value="1"/>
</dbReference>
<evidence type="ECO:0000256" key="11">
    <source>
        <dbReference type="SAM" id="Coils"/>
    </source>
</evidence>
<dbReference type="SMART" id="SM00027">
    <property type="entry name" value="EH"/>
    <property type="match status" value="2"/>
</dbReference>
<dbReference type="AlphaFoldDB" id="A0A163KU74"/>
<dbReference type="GO" id="GO:0005509">
    <property type="term" value="F:calcium ion binding"/>
    <property type="evidence" value="ECO:0007669"/>
    <property type="project" value="InterPro"/>
</dbReference>
<evidence type="ECO:0000256" key="9">
    <source>
        <dbReference type="ARBA" id="ARBA00023136"/>
    </source>
</evidence>
<evidence type="ECO:0000256" key="3">
    <source>
        <dbReference type="ARBA" id="ARBA00004413"/>
    </source>
</evidence>
<dbReference type="GO" id="GO:0006897">
    <property type="term" value="P:endocytosis"/>
    <property type="evidence" value="ECO:0007669"/>
    <property type="project" value="TreeGrafter"/>
</dbReference>
<dbReference type="InterPro" id="IPR000261">
    <property type="entry name" value="EH_dom"/>
</dbReference>
<dbReference type="GO" id="GO:0005737">
    <property type="term" value="C:cytoplasm"/>
    <property type="evidence" value="ECO:0007669"/>
    <property type="project" value="TreeGrafter"/>
</dbReference>
<evidence type="ECO:0000256" key="12">
    <source>
        <dbReference type="SAM" id="MobiDB-lite"/>
    </source>
</evidence>
<feature type="compositionally biased region" description="Polar residues" evidence="12">
    <location>
        <begin position="411"/>
        <end position="424"/>
    </location>
</feature>
<evidence type="ECO:0000256" key="1">
    <source>
        <dbReference type="ARBA" id="ARBA00004125"/>
    </source>
</evidence>
<dbReference type="OMA" id="NMAFANQ"/>
<organism evidence="15">
    <name type="scientific">Absidia glauca</name>
    <name type="common">Pin mould</name>
    <dbReference type="NCBI Taxonomy" id="4829"/>
    <lineage>
        <taxon>Eukaryota</taxon>
        <taxon>Fungi</taxon>
        <taxon>Fungi incertae sedis</taxon>
        <taxon>Mucoromycota</taxon>
        <taxon>Mucoromycotina</taxon>
        <taxon>Mucoromycetes</taxon>
        <taxon>Mucorales</taxon>
        <taxon>Cunninghamellaceae</taxon>
        <taxon>Absidia</taxon>
    </lineage>
</organism>
<dbReference type="Proteomes" id="UP000078561">
    <property type="component" value="Unassembled WGS sequence"/>
</dbReference>
<dbReference type="OrthoDB" id="1716625at2759"/>
<feature type="compositionally biased region" description="Low complexity" evidence="12">
    <location>
        <begin position="135"/>
        <end position="151"/>
    </location>
</feature>
<feature type="domain" description="EH" evidence="13">
    <location>
        <begin position="238"/>
        <end position="327"/>
    </location>
</feature>
<keyword evidence="8 11" id="KW-0175">Coiled coil</keyword>
<evidence type="ECO:0000313" key="16">
    <source>
        <dbReference type="Proteomes" id="UP000078561"/>
    </source>
</evidence>
<dbReference type="Gene3D" id="1.10.238.10">
    <property type="entry name" value="EF-hand"/>
    <property type="match status" value="2"/>
</dbReference>
<keyword evidence="5" id="KW-0963">Cytoplasm</keyword>
<keyword evidence="7" id="KW-0677">Repeat</keyword>
<reference evidence="15" key="1">
    <citation type="submission" date="2016-04" db="EMBL/GenBank/DDBJ databases">
        <authorList>
            <person name="Evans L.H."/>
            <person name="Alamgir A."/>
            <person name="Owens N."/>
            <person name="Weber N.D."/>
            <person name="Virtaneva K."/>
            <person name="Barbian K."/>
            <person name="Babar A."/>
            <person name="Rosenke K."/>
        </authorList>
    </citation>
    <scope>NUCLEOTIDE SEQUENCE [LARGE SCALE GENOMIC DNA]</scope>
    <source>
        <strain evidence="15">CBS 101.48</strain>
    </source>
</reference>
<evidence type="ECO:0000256" key="2">
    <source>
        <dbReference type="ARBA" id="ARBA00004134"/>
    </source>
</evidence>
<dbReference type="InParanoid" id="A0A163KU74"/>
<evidence type="ECO:0000259" key="14">
    <source>
        <dbReference type="PROSITE" id="PS50222"/>
    </source>
</evidence>
<proteinExistence type="inferred from homology"/>
<dbReference type="EMBL" id="LT552109">
    <property type="protein sequence ID" value="SAL98439.1"/>
    <property type="molecule type" value="Genomic_DNA"/>
</dbReference>
<evidence type="ECO:0000256" key="10">
    <source>
        <dbReference type="ARBA" id="ARBA00023212"/>
    </source>
</evidence>
<evidence type="ECO:0000259" key="13">
    <source>
        <dbReference type="PROSITE" id="PS50031"/>
    </source>
</evidence>
<feature type="region of interest" description="Disordered" evidence="12">
    <location>
        <begin position="351"/>
        <end position="429"/>
    </location>
</feature>
<feature type="region of interest" description="Disordered" evidence="12">
    <location>
        <begin position="109"/>
        <end position="160"/>
    </location>
</feature>
<evidence type="ECO:0000256" key="7">
    <source>
        <dbReference type="ARBA" id="ARBA00022737"/>
    </source>
</evidence>
<dbReference type="Pfam" id="PF12763">
    <property type="entry name" value="EH"/>
    <property type="match status" value="2"/>
</dbReference>
<evidence type="ECO:0000313" key="15">
    <source>
        <dbReference type="EMBL" id="SAL98439.1"/>
    </source>
</evidence>
<gene>
    <name evidence="15" type="primary">ABSGL_03976.1 scaffold 4782</name>
</gene>
<dbReference type="STRING" id="4829.A0A163KU74"/>
<keyword evidence="16" id="KW-1185">Reference proteome</keyword>
<dbReference type="GO" id="GO:0005886">
    <property type="term" value="C:plasma membrane"/>
    <property type="evidence" value="ECO:0007669"/>
    <property type="project" value="TreeGrafter"/>
</dbReference>
<keyword evidence="9" id="KW-0472">Membrane</keyword>